<feature type="compositionally biased region" description="Low complexity" evidence="1">
    <location>
        <begin position="183"/>
        <end position="194"/>
    </location>
</feature>
<evidence type="ECO:0000313" key="2">
    <source>
        <dbReference type="EMBL" id="KFI97452.1"/>
    </source>
</evidence>
<proteinExistence type="predicted"/>
<feature type="region of interest" description="Disordered" evidence="1">
    <location>
        <begin position="172"/>
        <end position="196"/>
    </location>
</feature>
<dbReference type="OrthoDB" id="3227837at2"/>
<accession>A0A087DPK2</accession>
<evidence type="ECO:0000256" key="1">
    <source>
        <dbReference type="SAM" id="MobiDB-lite"/>
    </source>
</evidence>
<comment type="caution">
    <text evidence="2">The sequence shown here is derived from an EMBL/GenBank/DDBJ whole genome shotgun (WGS) entry which is preliminary data.</text>
</comment>
<reference evidence="2 3" key="1">
    <citation type="submission" date="2014-03" db="EMBL/GenBank/DDBJ databases">
        <title>Genomics of Bifidobacteria.</title>
        <authorList>
            <person name="Ventura M."/>
            <person name="Milani C."/>
            <person name="Lugli G.A."/>
        </authorList>
    </citation>
    <scope>NUCLEOTIDE SEQUENCE [LARGE SCALE GENOMIC DNA]</scope>
    <source>
        <strain evidence="2 3">DSM 23968</strain>
    </source>
</reference>
<gene>
    <name evidence="2" type="ORF">BSTEL_0173</name>
</gene>
<keyword evidence="3" id="KW-1185">Reference proteome</keyword>
<sequence length="332" mass="36761">MPVSYEEALFHSYFAWLMPDETIVQGDTDQLDGQELDMYFPDRKAAFEIGSWGLHSRTQDKDTRKRRKAKRRDIRLVTLFTDRDRATMPKADGEPLMVAPCPNSPSIIWAATSIRWTSGRKGRITRTRFLQIAEPVCEALDFTYKPVPEDQWPTMRDEAACACETLKLRSAADGKPAPGKRIANPAAEPAATAPSQEIATADGTAKELRTQPAADLPTIGRVCESLHRDWVLVFATIAGLPDEARIDYARRLVTDVFPTAIGYAKWPQPVQSRFQALGQRALDAVTVQPGDTDAERTLAVVAALQQAYRQCREHARTASLAMGSAAAAYRLG</sequence>
<dbReference type="EMBL" id="JGZP01000012">
    <property type="protein sequence ID" value="KFI97452.1"/>
    <property type="molecule type" value="Genomic_DNA"/>
</dbReference>
<name>A0A087DPK2_9BIFI</name>
<dbReference type="RefSeq" id="WP_034528214.1">
    <property type="nucleotide sequence ID" value="NZ_JGZP01000012.1"/>
</dbReference>
<dbReference type="AlphaFoldDB" id="A0A087DPK2"/>
<organism evidence="2 3">
    <name type="scientific">Bifidobacterium stellenboschense</name>
    <dbReference type="NCBI Taxonomy" id="762211"/>
    <lineage>
        <taxon>Bacteria</taxon>
        <taxon>Bacillati</taxon>
        <taxon>Actinomycetota</taxon>
        <taxon>Actinomycetes</taxon>
        <taxon>Bifidobacteriales</taxon>
        <taxon>Bifidobacteriaceae</taxon>
        <taxon>Bifidobacterium</taxon>
    </lineage>
</organism>
<dbReference type="STRING" id="762211.BSTEL_0173"/>
<protein>
    <submittedName>
        <fullName evidence="2">Uncharacterized protein</fullName>
    </submittedName>
</protein>
<evidence type="ECO:0000313" key="3">
    <source>
        <dbReference type="Proteomes" id="UP000029004"/>
    </source>
</evidence>
<dbReference type="Proteomes" id="UP000029004">
    <property type="component" value="Unassembled WGS sequence"/>
</dbReference>